<keyword evidence="6 8" id="KW-0472">Membrane</keyword>
<feature type="transmembrane region" description="Helical" evidence="8">
    <location>
        <begin position="89"/>
        <end position="116"/>
    </location>
</feature>
<accession>A0ABR2YUC5</accession>
<keyword evidence="2 7" id="KW-0813">Transport</keyword>
<comment type="subcellular location">
    <subcellularLocation>
        <location evidence="1">Endomembrane system</location>
        <topology evidence="1">Multi-pass membrane protein</topology>
    </subcellularLocation>
</comment>
<dbReference type="InterPro" id="IPR022357">
    <property type="entry name" value="MIP_CS"/>
</dbReference>
<evidence type="ECO:0000256" key="1">
    <source>
        <dbReference type="ARBA" id="ARBA00004127"/>
    </source>
</evidence>
<evidence type="ECO:0008006" key="11">
    <source>
        <dbReference type="Google" id="ProtNLM"/>
    </source>
</evidence>
<evidence type="ECO:0000256" key="4">
    <source>
        <dbReference type="ARBA" id="ARBA00022737"/>
    </source>
</evidence>
<dbReference type="InterPro" id="IPR023271">
    <property type="entry name" value="Aquaporin-like"/>
</dbReference>
<evidence type="ECO:0000256" key="5">
    <source>
        <dbReference type="ARBA" id="ARBA00022989"/>
    </source>
</evidence>
<dbReference type="PROSITE" id="PS00221">
    <property type="entry name" value="MIP"/>
    <property type="match status" value="1"/>
</dbReference>
<dbReference type="Pfam" id="PF00230">
    <property type="entry name" value="MIP"/>
    <property type="match status" value="1"/>
</dbReference>
<name>A0ABR2YUC5_9CHLO</name>
<protein>
    <recommendedName>
        <fullName evidence="11">Aquaporin-like protein</fullName>
    </recommendedName>
</protein>
<evidence type="ECO:0000256" key="8">
    <source>
        <dbReference type="SAM" id="Phobius"/>
    </source>
</evidence>
<evidence type="ECO:0000256" key="3">
    <source>
        <dbReference type="ARBA" id="ARBA00022692"/>
    </source>
</evidence>
<dbReference type="Proteomes" id="UP001491310">
    <property type="component" value="Unassembled WGS sequence"/>
</dbReference>
<dbReference type="InterPro" id="IPR034294">
    <property type="entry name" value="Aquaporin_transptr"/>
</dbReference>
<dbReference type="InterPro" id="IPR000425">
    <property type="entry name" value="MIP"/>
</dbReference>
<evidence type="ECO:0000256" key="7">
    <source>
        <dbReference type="RuleBase" id="RU000477"/>
    </source>
</evidence>
<dbReference type="EMBL" id="JALJOT010000005">
    <property type="protein sequence ID" value="KAK9915134.1"/>
    <property type="molecule type" value="Genomic_DNA"/>
</dbReference>
<comment type="caution">
    <text evidence="9">The sequence shown here is derived from an EMBL/GenBank/DDBJ whole genome shotgun (WGS) entry which is preliminary data.</text>
</comment>
<dbReference type="Gene3D" id="1.20.1080.10">
    <property type="entry name" value="Glycerol uptake facilitator protein"/>
    <property type="match status" value="1"/>
</dbReference>
<dbReference type="PRINTS" id="PR00783">
    <property type="entry name" value="MINTRINSICP"/>
</dbReference>
<dbReference type="SUPFAM" id="SSF81338">
    <property type="entry name" value="Aquaporin-like"/>
    <property type="match status" value="1"/>
</dbReference>
<feature type="transmembrane region" description="Helical" evidence="8">
    <location>
        <begin position="167"/>
        <end position="186"/>
    </location>
</feature>
<keyword evidence="10" id="KW-1185">Reference proteome</keyword>
<feature type="transmembrane region" description="Helical" evidence="8">
    <location>
        <begin position="136"/>
        <end position="155"/>
    </location>
</feature>
<gene>
    <name evidence="9" type="ORF">WJX75_005159</name>
</gene>
<keyword evidence="4" id="KW-0677">Repeat</keyword>
<organism evidence="9 10">
    <name type="scientific">Coccomyxa subellipsoidea</name>
    <dbReference type="NCBI Taxonomy" id="248742"/>
    <lineage>
        <taxon>Eukaryota</taxon>
        <taxon>Viridiplantae</taxon>
        <taxon>Chlorophyta</taxon>
        <taxon>core chlorophytes</taxon>
        <taxon>Trebouxiophyceae</taxon>
        <taxon>Trebouxiophyceae incertae sedis</taxon>
        <taxon>Coccomyxaceae</taxon>
        <taxon>Coccomyxa</taxon>
    </lineage>
</organism>
<evidence type="ECO:0000256" key="2">
    <source>
        <dbReference type="ARBA" id="ARBA00022448"/>
    </source>
</evidence>
<evidence type="ECO:0000313" key="9">
    <source>
        <dbReference type="EMBL" id="KAK9915134.1"/>
    </source>
</evidence>
<proteinExistence type="inferred from homology"/>
<feature type="transmembrane region" description="Helical" evidence="8">
    <location>
        <begin position="206"/>
        <end position="230"/>
    </location>
</feature>
<dbReference type="PANTHER" id="PTHR45665:SF9">
    <property type="entry name" value="AQUAPORIN-8"/>
    <property type="match status" value="1"/>
</dbReference>
<keyword evidence="3 7" id="KW-0812">Transmembrane</keyword>
<reference evidence="9 10" key="1">
    <citation type="journal article" date="2024" name="Nat. Commun.">
        <title>Phylogenomics reveals the evolutionary origins of lichenization in chlorophyte algae.</title>
        <authorList>
            <person name="Puginier C."/>
            <person name="Libourel C."/>
            <person name="Otte J."/>
            <person name="Skaloud P."/>
            <person name="Haon M."/>
            <person name="Grisel S."/>
            <person name="Petersen M."/>
            <person name="Berrin J.G."/>
            <person name="Delaux P.M."/>
            <person name="Dal Grande F."/>
            <person name="Keller J."/>
        </authorList>
    </citation>
    <scope>NUCLEOTIDE SEQUENCE [LARGE SCALE GENOMIC DNA]</scope>
    <source>
        <strain evidence="9 10">SAG 216-7</strain>
    </source>
</reference>
<keyword evidence="5 8" id="KW-1133">Transmembrane helix</keyword>
<evidence type="ECO:0000256" key="6">
    <source>
        <dbReference type="ARBA" id="ARBA00023136"/>
    </source>
</evidence>
<sequence length="255" mass="26850">MAWDSGFMRDVFVPRDARNARLLRAGYAEFLGTLLFQFLVGFTGTDPLASGLSYGILIYSTQQVSGGHLNPAITLAATLSGHFNYVTSIVYIIAQIVGAAIGAMLQVALVPGIHWGQQPASPGCYDPNPALTGVETWAWETILTFVLIYVVYATAIASPGHGSLSPLAIGLTVYVGAVAGGNWTGASMNPARVIAGLIVYGCNLHGIWWIYLLGQIVGAILAAVVAGSIFGWSNGHTGGEGDRRDPLLTREGENV</sequence>
<evidence type="ECO:0000313" key="10">
    <source>
        <dbReference type="Proteomes" id="UP001491310"/>
    </source>
</evidence>
<comment type="similarity">
    <text evidence="7">Belongs to the MIP/aquaporin (TC 1.A.8) family.</text>
</comment>
<dbReference type="PANTHER" id="PTHR45665">
    <property type="entry name" value="AQUAPORIN-8"/>
    <property type="match status" value="1"/>
</dbReference>